<dbReference type="PANTHER" id="PTHR11365">
    <property type="entry name" value="5-OXOPROLINASE RELATED"/>
    <property type="match status" value="1"/>
</dbReference>
<dbReference type="OrthoDB" id="9761586at2"/>
<evidence type="ECO:0000259" key="2">
    <source>
        <dbReference type="Pfam" id="PF02538"/>
    </source>
</evidence>
<dbReference type="Proteomes" id="UP000248916">
    <property type="component" value="Unassembled WGS sequence"/>
</dbReference>
<dbReference type="InterPro" id="IPR045079">
    <property type="entry name" value="Oxoprolinase-like"/>
</dbReference>
<feature type="domain" description="Hydantoinase B/oxoprolinase" evidence="2">
    <location>
        <begin position="4"/>
        <end position="528"/>
    </location>
</feature>
<dbReference type="InterPro" id="IPR003692">
    <property type="entry name" value="Hydantoinase_B"/>
</dbReference>
<organism evidence="3 4">
    <name type="scientific">Palleronia aestuarii</name>
    <dbReference type="NCBI Taxonomy" id="568105"/>
    <lineage>
        <taxon>Bacteria</taxon>
        <taxon>Pseudomonadati</taxon>
        <taxon>Pseudomonadota</taxon>
        <taxon>Alphaproteobacteria</taxon>
        <taxon>Rhodobacterales</taxon>
        <taxon>Roseobacteraceae</taxon>
        <taxon>Palleronia</taxon>
    </lineage>
</organism>
<reference evidence="3 4" key="1">
    <citation type="submission" date="2018-06" db="EMBL/GenBank/DDBJ databases">
        <title>Genomic Encyclopedia of Archaeal and Bacterial Type Strains, Phase II (KMG-II): from individual species to whole genera.</title>
        <authorList>
            <person name="Goeker M."/>
        </authorList>
    </citation>
    <scope>NUCLEOTIDE SEQUENCE [LARGE SCALE GENOMIC DNA]</scope>
    <source>
        <strain evidence="3 4">DSM 22009</strain>
    </source>
</reference>
<sequence>MRTDPVTLRVLENHAQAVAESMAYTLFRTAHSTFVKETEDFTTGLTTPAGMTFASPRDLGATWFIGLDYAGVIGAIEDYEEGDICVTNDPYSGYVCTHTPDMHIWKPIFWEGRIVAFAVGHIHNTDMGGAVPASLSRANTEVHQEGIRFRPTKLVSRGVMNEQLLETMLLNVRMPEQNRGDLNAQIAAVNTGEAKMHEMIAKFGVEVVEAGIEDLLDTGEARSRDVLSRLPDGEYRFVDYLDEDAPGGVPVRLELALRIRGDGAELDFTGSDPQLQSALNMPTGGNSRHILLMVGWNYCLYTLDPSIPLNGGLLRPAECIVPEGSVLNPVHPAAVGMRSLTCGRLQGVLMGAFHAAAPDRLPVGAAGGGGIVNVKTFDIATGRMAMASIDPVVGGAGGSARGDGTDGSGANSGFLKNTPVEINEVEVPIRIRRYGLVQDSGGAGLARGGLATELELEIFAPDTVVTARNRDRTVFAAWGGQGGGAGAPSTFTKIAPDGIRTDLGNTDVVRLEPGEIINLTSGGGAGWGFAHERDAVLVARDVARGAVSIEEASLRYGVVLEPDGRIDLNATDHQREKMARTARMSPPSTYTYNAGRMAFEAIWTDANYAALSTALARVPVPWRHYVKRRVFAHVAQLSERQRSGDGRDVEAAIALAVAAMPQLAEHLPEYAPSRDAAE</sequence>
<dbReference type="EMBL" id="QKZL01000012">
    <property type="protein sequence ID" value="PZX14921.1"/>
    <property type="molecule type" value="Genomic_DNA"/>
</dbReference>
<dbReference type="GO" id="GO:0005829">
    <property type="term" value="C:cytosol"/>
    <property type="evidence" value="ECO:0007669"/>
    <property type="project" value="TreeGrafter"/>
</dbReference>
<evidence type="ECO:0000313" key="3">
    <source>
        <dbReference type="EMBL" id="PZX14921.1"/>
    </source>
</evidence>
<feature type="compositionally biased region" description="Gly residues" evidence="1">
    <location>
        <begin position="396"/>
        <end position="407"/>
    </location>
</feature>
<protein>
    <submittedName>
        <fullName evidence="3">N-methylhydantoinase B</fullName>
    </submittedName>
</protein>
<gene>
    <name evidence="3" type="ORF">LX81_02772</name>
</gene>
<dbReference type="Pfam" id="PF02538">
    <property type="entry name" value="Hydantoinase_B"/>
    <property type="match status" value="1"/>
</dbReference>
<dbReference type="PANTHER" id="PTHR11365:SF23">
    <property type="entry name" value="HYPOTHETICAL 5-OXOPROLINASE (EUROFUNG)-RELATED"/>
    <property type="match status" value="1"/>
</dbReference>
<evidence type="ECO:0000256" key="1">
    <source>
        <dbReference type="SAM" id="MobiDB-lite"/>
    </source>
</evidence>
<keyword evidence="4" id="KW-1185">Reference proteome</keyword>
<feature type="region of interest" description="Disordered" evidence="1">
    <location>
        <begin position="396"/>
        <end position="415"/>
    </location>
</feature>
<dbReference type="AlphaFoldDB" id="A0A2W7N4A7"/>
<dbReference type="GO" id="GO:0017168">
    <property type="term" value="F:5-oxoprolinase (ATP-hydrolyzing) activity"/>
    <property type="evidence" value="ECO:0007669"/>
    <property type="project" value="TreeGrafter"/>
</dbReference>
<accession>A0A2W7N4A7</accession>
<proteinExistence type="predicted"/>
<evidence type="ECO:0000313" key="4">
    <source>
        <dbReference type="Proteomes" id="UP000248916"/>
    </source>
</evidence>
<dbReference type="GO" id="GO:0006749">
    <property type="term" value="P:glutathione metabolic process"/>
    <property type="evidence" value="ECO:0007669"/>
    <property type="project" value="TreeGrafter"/>
</dbReference>
<dbReference type="RefSeq" id="WP_111537878.1">
    <property type="nucleotide sequence ID" value="NZ_QKZL01000012.1"/>
</dbReference>
<comment type="caution">
    <text evidence="3">The sequence shown here is derived from an EMBL/GenBank/DDBJ whole genome shotgun (WGS) entry which is preliminary data.</text>
</comment>
<name>A0A2W7N4A7_9RHOB</name>